<accession>A0A4T0V6E6</accession>
<evidence type="ECO:0000313" key="2">
    <source>
        <dbReference type="Proteomes" id="UP000308891"/>
    </source>
</evidence>
<comment type="caution">
    <text evidence="1">The sequence shown here is derived from an EMBL/GenBank/DDBJ whole genome shotgun (WGS) entry which is preliminary data.</text>
</comment>
<keyword evidence="2" id="KW-1185">Reference proteome</keyword>
<dbReference type="Pfam" id="PF16137">
    <property type="entry name" value="DUF4845"/>
    <property type="match status" value="1"/>
</dbReference>
<organism evidence="1 2">
    <name type="scientific">Crenobacter intestini</name>
    <dbReference type="NCBI Taxonomy" id="2563443"/>
    <lineage>
        <taxon>Bacteria</taxon>
        <taxon>Pseudomonadati</taxon>
        <taxon>Pseudomonadota</taxon>
        <taxon>Betaproteobacteria</taxon>
        <taxon>Neisseriales</taxon>
        <taxon>Neisseriaceae</taxon>
        <taxon>Crenobacter</taxon>
    </lineage>
</organism>
<proteinExistence type="predicted"/>
<dbReference type="InterPro" id="IPR032314">
    <property type="entry name" value="DUF4845"/>
</dbReference>
<evidence type="ECO:0000313" key="1">
    <source>
        <dbReference type="EMBL" id="TIC87262.1"/>
    </source>
</evidence>
<dbReference type="AlphaFoldDB" id="A0A4T0V6E6"/>
<protein>
    <submittedName>
        <fullName evidence="1">DUF4845 domain-containing protein</fullName>
    </submittedName>
</protein>
<reference evidence="1 2" key="1">
    <citation type="submission" date="2019-04" db="EMBL/GenBank/DDBJ databases">
        <title>Crenobacter sp. nov.</title>
        <authorList>
            <person name="Shi S."/>
        </authorList>
    </citation>
    <scope>NUCLEOTIDE SEQUENCE [LARGE SCALE GENOMIC DNA]</scope>
    <source>
        <strain evidence="1 2">GY 70310</strain>
    </source>
</reference>
<dbReference type="Proteomes" id="UP000308891">
    <property type="component" value="Unassembled WGS sequence"/>
</dbReference>
<gene>
    <name evidence="1" type="ORF">E5K04_02270</name>
</gene>
<name>A0A4T0V6E6_9NEIS</name>
<sequence>MRKAPRTFRMVAYPTLTGDTMRHRQAGLSLMSLLAFLLVAGTVLLTFFKVVPVYAEYFEVKNALNDMAKEPAREGEWGVRKDFTQRAGVADIKSVRANDLLIVAPAGVSPVIQAAWRREVPLAYNVSLVFDFNVKAGNKAGEQILQ</sequence>
<dbReference type="EMBL" id="STGJ01000001">
    <property type="protein sequence ID" value="TIC87262.1"/>
    <property type="molecule type" value="Genomic_DNA"/>
</dbReference>
<dbReference type="OrthoDB" id="9133279at2"/>